<keyword evidence="3 6" id="KW-0812">Transmembrane</keyword>
<evidence type="ECO:0000256" key="1">
    <source>
        <dbReference type="ARBA" id="ARBA00004141"/>
    </source>
</evidence>
<feature type="transmembrane region" description="Helical" evidence="6">
    <location>
        <begin position="123"/>
        <end position="141"/>
    </location>
</feature>
<dbReference type="InterPro" id="IPR000620">
    <property type="entry name" value="EamA_dom"/>
</dbReference>
<feature type="transmembrane region" description="Helical" evidence="6">
    <location>
        <begin position="264"/>
        <end position="284"/>
    </location>
</feature>
<feature type="domain" description="EamA" evidence="7">
    <location>
        <begin position="28"/>
        <end position="169"/>
    </location>
</feature>
<keyword evidence="4 6" id="KW-1133">Transmembrane helix</keyword>
<feature type="transmembrane region" description="Helical" evidence="6">
    <location>
        <begin position="232"/>
        <end position="252"/>
    </location>
</feature>
<feature type="transmembrane region" description="Helical" evidence="6">
    <location>
        <begin position="90"/>
        <end position="111"/>
    </location>
</feature>
<organism evidence="8 9">
    <name type="scientific">Parasponia andersonii</name>
    <name type="common">Sponia andersonii</name>
    <dbReference type="NCBI Taxonomy" id="3476"/>
    <lineage>
        <taxon>Eukaryota</taxon>
        <taxon>Viridiplantae</taxon>
        <taxon>Streptophyta</taxon>
        <taxon>Embryophyta</taxon>
        <taxon>Tracheophyta</taxon>
        <taxon>Spermatophyta</taxon>
        <taxon>Magnoliopsida</taxon>
        <taxon>eudicotyledons</taxon>
        <taxon>Gunneridae</taxon>
        <taxon>Pentapetalae</taxon>
        <taxon>rosids</taxon>
        <taxon>fabids</taxon>
        <taxon>Rosales</taxon>
        <taxon>Cannabaceae</taxon>
        <taxon>Parasponia</taxon>
    </lineage>
</organism>
<dbReference type="InterPro" id="IPR030184">
    <property type="entry name" value="WAT1-related"/>
</dbReference>
<evidence type="ECO:0000313" key="8">
    <source>
        <dbReference type="EMBL" id="PON56455.1"/>
    </source>
</evidence>
<sequence length="377" mass="41916">MVLKMEGQKERVRRMKSKREMFMEESIPYILCILCSFCGAGYFVVSKVSLDKGMSRYVLVAYGYAFGTLATALLAFLFERNNNCKITIPILRNVFFLGLLGAVLGRTMFYMGLEYTSQTFTSAVSNIFPVFTFVLAVLFRMEKLDMSKNSSRAKIVGTVVSFTGATIMTLYKGIKVISIHAQDTHDQSASTSKLSFDKDWIKGSVILVASYLSIAAFYLLQTATVKMYAAPLTLTTLNCLSGTLLSTIMTAILDHRAASWRLSWDITLLAPLYSGIIIFGIVIYIQTIVIRKKGPVFAIAFSPLSSIIAAIMGLLILGEDLHLGCLIGATMIIVGVYAILWAKNEEEKMPLEHPNMPEQEVIDIKPQSEKDRLDYVI</sequence>
<dbReference type="Pfam" id="PF00892">
    <property type="entry name" value="EamA"/>
    <property type="match status" value="2"/>
</dbReference>
<comment type="subcellular location">
    <subcellularLocation>
        <location evidence="1 6">Membrane</location>
        <topology evidence="1 6">Multi-pass membrane protein</topology>
    </subcellularLocation>
</comment>
<dbReference type="EMBL" id="JXTB01000171">
    <property type="protein sequence ID" value="PON56455.1"/>
    <property type="molecule type" value="Genomic_DNA"/>
</dbReference>
<keyword evidence="9" id="KW-1185">Reference proteome</keyword>
<feature type="transmembrane region" description="Helical" evidence="6">
    <location>
        <begin position="321"/>
        <end position="342"/>
    </location>
</feature>
<evidence type="ECO:0000313" key="9">
    <source>
        <dbReference type="Proteomes" id="UP000237105"/>
    </source>
</evidence>
<comment type="caution">
    <text evidence="8">The sequence shown here is derived from an EMBL/GenBank/DDBJ whole genome shotgun (WGS) entry which is preliminary data.</text>
</comment>
<reference evidence="9" key="1">
    <citation type="submission" date="2016-06" db="EMBL/GenBank/DDBJ databases">
        <title>Parallel loss of symbiosis genes in relatives of nitrogen-fixing non-legume Parasponia.</title>
        <authorList>
            <person name="Van Velzen R."/>
            <person name="Holmer R."/>
            <person name="Bu F."/>
            <person name="Rutten L."/>
            <person name="Van Zeijl A."/>
            <person name="Liu W."/>
            <person name="Santuari L."/>
            <person name="Cao Q."/>
            <person name="Sharma T."/>
            <person name="Shen D."/>
            <person name="Roswanjaya Y."/>
            <person name="Wardhani T."/>
            <person name="Kalhor M.S."/>
            <person name="Jansen J."/>
            <person name="Van den Hoogen J."/>
            <person name="Gungor B."/>
            <person name="Hartog M."/>
            <person name="Hontelez J."/>
            <person name="Verver J."/>
            <person name="Yang W.-C."/>
            <person name="Schijlen E."/>
            <person name="Repin R."/>
            <person name="Schilthuizen M."/>
            <person name="Schranz E."/>
            <person name="Heidstra R."/>
            <person name="Miyata K."/>
            <person name="Fedorova E."/>
            <person name="Kohlen W."/>
            <person name="Bisseling T."/>
            <person name="Smit S."/>
            <person name="Geurts R."/>
        </authorList>
    </citation>
    <scope>NUCLEOTIDE SEQUENCE [LARGE SCALE GENOMIC DNA]</scope>
    <source>
        <strain evidence="9">cv. WU1-14</strain>
    </source>
</reference>
<feature type="domain" description="EamA" evidence="7">
    <location>
        <begin position="202"/>
        <end position="340"/>
    </location>
</feature>
<dbReference type="AlphaFoldDB" id="A0A2P5C617"/>
<proteinExistence type="inferred from homology"/>
<evidence type="ECO:0000256" key="2">
    <source>
        <dbReference type="ARBA" id="ARBA00007635"/>
    </source>
</evidence>
<feature type="transmembrane region" description="Helical" evidence="6">
    <location>
        <begin position="21"/>
        <end position="45"/>
    </location>
</feature>
<dbReference type="GO" id="GO:0022857">
    <property type="term" value="F:transmembrane transporter activity"/>
    <property type="evidence" value="ECO:0007669"/>
    <property type="project" value="InterPro"/>
</dbReference>
<protein>
    <recommendedName>
        <fullName evidence="6">WAT1-related protein</fullName>
    </recommendedName>
</protein>
<dbReference type="OrthoDB" id="1931790at2759"/>
<keyword evidence="5 6" id="KW-0472">Membrane</keyword>
<feature type="transmembrane region" description="Helical" evidence="6">
    <location>
        <begin position="200"/>
        <end position="220"/>
    </location>
</feature>
<dbReference type="InterPro" id="IPR037185">
    <property type="entry name" value="EmrE-like"/>
</dbReference>
<evidence type="ECO:0000256" key="4">
    <source>
        <dbReference type="ARBA" id="ARBA00022989"/>
    </source>
</evidence>
<feature type="transmembrane region" description="Helical" evidence="6">
    <location>
        <begin position="57"/>
        <end position="78"/>
    </location>
</feature>
<comment type="similarity">
    <text evidence="2 6">Belongs to the drug/metabolite transporter (DMT) superfamily. Plant drug/metabolite exporter (P-DME) (TC 2.A.7.4) family.</text>
</comment>
<accession>A0A2P5C617</accession>
<evidence type="ECO:0000256" key="3">
    <source>
        <dbReference type="ARBA" id="ARBA00022692"/>
    </source>
</evidence>
<name>A0A2P5C617_PARAD</name>
<dbReference type="GO" id="GO:0016020">
    <property type="term" value="C:membrane"/>
    <property type="evidence" value="ECO:0007669"/>
    <property type="project" value="UniProtKB-SubCell"/>
</dbReference>
<evidence type="ECO:0000256" key="5">
    <source>
        <dbReference type="ARBA" id="ARBA00023136"/>
    </source>
</evidence>
<feature type="transmembrane region" description="Helical" evidence="6">
    <location>
        <begin position="153"/>
        <end position="171"/>
    </location>
</feature>
<feature type="transmembrane region" description="Helical" evidence="6">
    <location>
        <begin position="296"/>
        <end position="315"/>
    </location>
</feature>
<gene>
    <name evidence="8" type="primary">PanWAT35</name>
    <name evidence="8" type="ORF">PanWU01x14_181480</name>
</gene>
<dbReference type="PANTHER" id="PTHR31218">
    <property type="entry name" value="WAT1-RELATED PROTEIN"/>
    <property type="match status" value="1"/>
</dbReference>
<evidence type="ECO:0000259" key="7">
    <source>
        <dbReference type="Pfam" id="PF00892"/>
    </source>
</evidence>
<dbReference type="Proteomes" id="UP000237105">
    <property type="component" value="Unassembled WGS sequence"/>
</dbReference>
<evidence type="ECO:0000256" key="6">
    <source>
        <dbReference type="RuleBase" id="RU363077"/>
    </source>
</evidence>
<dbReference type="SUPFAM" id="SSF103481">
    <property type="entry name" value="Multidrug resistance efflux transporter EmrE"/>
    <property type="match status" value="2"/>
</dbReference>